<evidence type="ECO:0000256" key="1">
    <source>
        <dbReference type="SAM" id="MobiDB-lite"/>
    </source>
</evidence>
<feature type="compositionally biased region" description="Basic and acidic residues" evidence="1">
    <location>
        <begin position="12"/>
        <end position="21"/>
    </location>
</feature>
<feature type="region of interest" description="Disordered" evidence="1">
    <location>
        <begin position="12"/>
        <end position="35"/>
    </location>
</feature>
<name>A0A644ZYS0_9ZZZZ</name>
<proteinExistence type="predicted"/>
<dbReference type="EMBL" id="VSSQ01011138">
    <property type="protein sequence ID" value="MPM46095.1"/>
    <property type="molecule type" value="Genomic_DNA"/>
</dbReference>
<protein>
    <submittedName>
        <fullName evidence="2">Uncharacterized protein</fullName>
    </submittedName>
</protein>
<organism evidence="2">
    <name type="scientific">bioreactor metagenome</name>
    <dbReference type="NCBI Taxonomy" id="1076179"/>
    <lineage>
        <taxon>unclassified sequences</taxon>
        <taxon>metagenomes</taxon>
        <taxon>ecological metagenomes</taxon>
    </lineage>
</organism>
<evidence type="ECO:0000313" key="2">
    <source>
        <dbReference type="EMBL" id="MPM46095.1"/>
    </source>
</evidence>
<gene>
    <name evidence="2" type="ORF">SDC9_92791</name>
</gene>
<sequence length="107" mass="11913">MQWAKLLKEEYGAQAKERQGTRTDIGVTRPESPGRTRDTVAELVGISSGVTLSRAEYVMDRATPEMIQLLDAAKNDCQTFGTPVGRVSDDDTKINLKQTNNKTRKEK</sequence>
<accession>A0A644ZYS0</accession>
<dbReference type="AlphaFoldDB" id="A0A644ZYS0"/>
<reference evidence="2" key="1">
    <citation type="submission" date="2019-08" db="EMBL/GenBank/DDBJ databases">
        <authorList>
            <person name="Kucharzyk K."/>
            <person name="Murdoch R.W."/>
            <person name="Higgins S."/>
            <person name="Loffler F."/>
        </authorList>
    </citation>
    <scope>NUCLEOTIDE SEQUENCE</scope>
</reference>
<comment type="caution">
    <text evidence="2">The sequence shown here is derived from an EMBL/GenBank/DDBJ whole genome shotgun (WGS) entry which is preliminary data.</text>
</comment>